<dbReference type="Pfam" id="PF13302">
    <property type="entry name" value="Acetyltransf_3"/>
    <property type="match status" value="1"/>
</dbReference>
<dbReference type="PANTHER" id="PTHR43467">
    <property type="entry name" value="COBALT-PRECORRIN-2 C(20)-METHYLTRANSFERASE"/>
    <property type="match status" value="1"/>
</dbReference>
<dbReference type="GO" id="GO:0009236">
    <property type="term" value="P:cobalamin biosynthetic process"/>
    <property type="evidence" value="ECO:0007669"/>
    <property type="project" value="UniProtKB-KW"/>
</dbReference>
<name>A0A9W6PZC7_9ACTN</name>
<comment type="similarity">
    <text evidence="2">Belongs to the precorrin methyltransferase family.</text>
</comment>
<proteinExistence type="inferred from homology"/>
<keyword evidence="4" id="KW-0489">Methyltransferase</keyword>
<dbReference type="SUPFAM" id="SSF55729">
    <property type="entry name" value="Acyl-CoA N-acyltransferases (Nat)"/>
    <property type="match status" value="1"/>
</dbReference>
<dbReference type="InterPro" id="IPR014776">
    <property type="entry name" value="4pyrrole_Mease_sub2"/>
</dbReference>
<evidence type="ECO:0000256" key="4">
    <source>
        <dbReference type="ARBA" id="ARBA00022603"/>
    </source>
</evidence>
<dbReference type="GO" id="GO:0032259">
    <property type="term" value="P:methylation"/>
    <property type="evidence" value="ECO:0007669"/>
    <property type="project" value="UniProtKB-KW"/>
</dbReference>
<evidence type="ECO:0000256" key="3">
    <source>
        <dbReference type="ARBA" id="ARBA00022573"/>
    </source>
</evidence>
<evidence type="ECO:0000256" key="1">
    <source>
        <dbReference type="ARBA" id="ARBA00004953"/>
    </source>
</evidence>
<dbReference type="Pfam" id="PF00590">
    <property type="entry name" value="TP_methylase"/>
    <property type="match status" value="1"/>
</dbReference>
<dbReference type="Proteomes" id="UP001165124">
    <property type="component" value="Unassembled WGS sequence"/>
</dbReference>
<dbReference type="GO" id="GO:0016747">
    <property type="term" value="F:acyltransferase activity, transferring groups other than amino-acyl groups"/>
    <property type="evidence" value="ECO:0007669"/>
    <property type="project" value="InterPro"/>
</dbReference>
<dbReference type="AlphaFoldDB" id="A0A9W6PZC7"/>
<dbReference type="Gene3D" id="3.40.630.30">
    <property type="match status" value="1"/>
</dbReference>
<evidence type="ECO:0000256" key="2">
    <source>
        <dbReference type="ARBA" id="ARBA00005879"/>
    </source>
</evidence>
<dbReference type="InterPro" id="IPR014777">
    <property type="entry name" value="4pyrrole_Mease_sub1"/>
</dbReference>
<keyword evidence="3" id="KW-0169">Cobalamin biosynthesis</keyword>
<dbReference type="RefSeq" id="WP_227023208.1">
    <property type="nucleotide sequence ID" value="NZ_BSRZ01000009.1"/>
</dbReference>
<keyword evidence="9" id="KW-1185">Reference proteome</keyword>
<reference evidence="8" key="1">
    <citation type="submission" date="2023-02" db="EMBL/GenBank/DDBJ databases">
        <title>Actinomadura rubrobrunea NBRC 14622.</title>
        <authorList>
            <person name="Ichikawa N."/>
            <person name="Sato H."/>
            <person name="Tonouchi N."/>
        </authorList>
    </citation>
    <scope>NUCLEOTIDE SEQUENCE</scope>
    <source>
        <strain evidence="8">NBRC 14622</strain>
    </source>
</reference>
<dbReference type="CDD" id="cd11645">
    <property type="entry name" value="Precorrin_2_C20_MT"/>
    <property type="match status" value="1"/>
</dbReference>
<keyword evidence="5" id="KW-0808">Transferase</keyword>
<protein>
    <recommendedName>
        <fullName evidence="7">N-acetyltransferase domain-containing protein</fullName>
    </recommendedName>
</protein>
<evidence type="ECO:0000256" key="5">
    <source>
        <dbReference type="ARBA" id="ARBA00022679"/>
    </source>
</evidence>
<dbReference type="InterPro" id="IPR000878">
    <property type="entry name" value="4pyrrol_Mease"/>
</dbReference>
<dbReference type="PROSITE" id="PS51186">
    <property type="entry name" value="GNAT"/>
    <property type="match status" value="1"/>
</dbReference>
<dbReference type="InterPro" id="IPR016181">
    <property type="entry name" value="Acyl_CoA_acyltransferase"/>
</dbReference>
<dbReference type="SUPFAM" id="SSF53790">
    <property type="entry name" value="Tetrapyrrole methylase"/>
    <property type="match status" value="1"/>
</dbReference>
<dbReference type="GO" id="GO:0030788">
    <property type="term" value="F:precorrin-2 C20-methyltransferase activity"/>
    <property type="evidence" value="ECO:0007669"/>
    <property type="project" value="InterPro"/>
</dbReference>
<dbReference type="PANTHER" id="PTHR43467:SF2">
    <property type="entry name" value="COBALT-PRECORRIN-2 C(20)-METHYLTRANSFERASE"/>
    <property type="match status" value="1"/>
</dbReference>
<organism evidence="8 9">
    <name type="scientific">Actinomadura rubrobrunea</name>
    <dbReference type="NCBI Taxonomy" id="115335"/>
    <lineage>
        <taxon>Bacteria</taxon>
        <taxon>Bacillati</taxon>
        <taxon>Actinomycetota</taxon>
        <taxon>Actinomycetes</taxon>
        <taxon>Streptosporangiales</taxon>
        <taxon>Thermomonosporaceae</taxon>
        <taxon>Actinomadura</taxon>
    </lineage>
</organism>
<accession>A0A9W6PZC7</accession>
<keyword evidence="6" id="KW-0949">S-adenosyl-L-methionine</keyword>
<comment type="caution">
    <text evidence="8">The sequence shown here is derived from an EMBL/GenBank/DDBJ whole genome shotgun (WGS) entry which is preliminary data.</text>
</comment>
<evidence type="ECO:0000313" key="9">
    <source>
        <dbReference type="Proteomes" id="UP001165124"/>
    </source>
</evidence>
<feature type="domain" description="N-acetyltransferase" evidence="7">
    <location>
        <begin position="35"/>
        <end position="202"/>
    </location>
</feature>
<gene>
    <name evidence="8" type="ORF">Arub01_37160</name>
</gene>
<dbReference type="EMBL" id="BSRZ01000009">
    <property type="protein sequence ID" value="GLW65472.1"/>
    <property type="molecule type" value="Genomic_DNA"/>
</dbReference>
<evidence type="ECO:0000256" key="6">
    <source>
        <dbReference type="ARBA" id="ARBA00022691"/>
    </source>
</evidence>
<dbReference type="InterPro" id="IPR012382">
    <property type="entry name" value="CobI/CbiL"/>
</dbReference>
<sequence>MTAADDPGAVPVRDPADGRRMSAFREAVRLEGERVVVRPFDLDDAAALIEVIRAGEDVLPPTFPRELKAETLAWWLDRGVHQPQRYGTGVHLAVADRLTGAFAGTIGLFRLDWSHLSCEVGYGMRPSWRGRGYATEALTLVSEWALRTCGLHRVELRAVTGNRASLRVAEKAGFRREGVARGAERGPGGEHLDQVVFSLLRPDLDEARGGEAPRLIGVGVGPGDPELVTAKAVRILGEADVVLVPVMALEEEGRAESVVRAYTGKAERVVFALNDRGGVTDRRAAAWDAAADRVVRAFRDGARTVAFATIGDPNVYSTFTYLAQTVRERLPEAVVETVPGITAMQDLAARSGTVLAEGAESVGLVPLIGGVAGFRDALKTCDTVVAYKFGSVADEVVGALEEAGRLDDAVYGARLGLPGEDVRPARDLPRRVPYLSTLIVPGRRGPRGGKLA</sequence>
<dbReference type="InterPro" id="IPR006364">
    <property type="entry name" value="CobI/CbiL/CobIJ_dom"/>
</dbReference>
<dbReference type="Gene3D" id="3.30.950.10">
    <property type="entry name" value="Methyltransferase, Cobalt-precorrin-4 Transmethylase, Domain 2"/>
    <property type="match status" value="1"/>
</dbReference>
<evidence type="ECO:0000313" key="8">
    <source>
        <dbReference type="EMBL" id="GLW65472.1"/>
    </source>
</evidence>
<evidence type="ECO:0000259" key="7">
    <source>
        <dbReference type="PROSITE" id="PS51186"/>
    </source>
</evidence>
<dbReference type="InterPro" id="IPR000182">
    <property type="entry name" value="GNAT_dom"/>
</dbReference>
<dbReference type="NCBIfam" id="TIGR01467">
    <property type="entry name" value="cobI_cbiL"/>
    <property type="match status" value="1"/>
</dbReference>
<dbReference type="Gene3D" id="3.40.1010.10">
    <property type="entry name" value="Cobalt-precorrin-4 Transmethylase, Domain 1"/>
    <property type="match status" value="1"/>
</dbReference>
<dbReference type="InterPro" id="IPR035996">
    <property type="entry name" value="4pyrrol_Methylase_sf"/>
</dbReference>
<comment type="pathway">
    <text evidence="1">Cofactor biosynthesis; adenosylcobalamin biosynthesis.</text>
</comment>